<dbReference type="PANTHER" id="PTHR24171">
    <property type="entry name" value="ANKYRIN REPEAT DOMAIN-CONTAINING PROTEIN 39-RELATED"/>
    <property type="match status" value="1"/>
</dbReference>
<evidence type="ECO:0000256" key="1">
    <source>
        <dbReference type="ARBA" id="ARBA00022737"/>
    </source>
</evidence>
<dbReference type="Gene3D" id="1.25.40.20">
    <property type="entry name" value="Ankyrin repeat-containing domain"/>
    <property type="match status" value="1"/>
</dbReference>
<dbReference type="RefSeq" id="XP_025428948.1">
    <property type="nucleotide sequence ID" value="XM_025576471.1"/>
</dbReference>
<keyword evidence="1" id="KW-0677">Repeat</keyword>
<dbReference type="InterPro" id="IPR036770">
    <property type="entry name" value="Ankyrin_rpt-contain_sf"/>
</dbReference>
<gene>
    <name evidence="4" type="ORF">BP01DRAFT_367710</name>
</gene>
<dbReference type="PANTHER" id="PTHR24171:SF9">
    <property type="entry name" value="ANKYRIN REPEAT DOMAIN-CONTAINING PROTEIN 39"/>
    <property type="match status" value="1"/>
</dbReference>
<feature type="repeat" description="ANK" evidence="3">
    <location>
        <begin position="145"/>
        <end position="177"/>
    </location>
</feature>
<dbReference type="PROSITE" id="PS50297">
    <property type="entry name" value="ANK_REP_REGION"/>
    <property type="match status" value="1"/>
</dbReference>
<keyword evidence="5" id="KW-1185">Reference proteome</keyword>
<organism evidence="4 5">
    <name type="scientific">Aspergillus saccharolyticus JOP 1030-1</name>
    <dbReference type="NCBI Taxonomy" id="1450539"/>
    <lineage>
        <taxon>Eukaryota</taxon>
        <taxon>Fungi</taxon>
        <taxon>Dikarya</taxon>
        <taxon>Ascomycota</taxon>
        <taxon>Pezizomycotina</taxon>
        <taxon>Eurotiomycetes</taxon>
        <taxon>Eurotiomycetidae</taxon>
        <taxon>Eurotiales</taxon>
        <taxon>Aspergillaceae</taxon>
        <taxon>Aspergillus</taxon>
        <taxon>Aspergillus subgen. Circumdati</taxon>
    </lineage>
</organism>
<dbReference type="Proteomes" id="UP000248349">
    <property type="component" value="Unassembled WGS sequence"/>
</dbReference>
<keyword evidence="2 3" id="KW-0040">ANK repeat</keyword>
<sequence length="377" mass="42834">MSNRSWGLRIPPELLLEISKYTDDQTLARMAQTCTELRNEFQPELKKRVMDYALPQMTPQWLTTGFVDAVLRHLNIPEHDRDEITAMFTENFRQAAQALSLDLSDLERYLPPQPFRTAIRTDQRKVVEALLRVGGAELANARDHRGEPMLHQAVNCGHPGVVQLLLQHGADVNLEGGDAGRRPLDLRPPLSVRPHIYQILLDAGGMPTSVDFFGLWVHGLPNGAHLLLHAIRNAAAAGEHCEPMWWPIFVVVVSFGHAKFMECIFDQRPDLLNLTRLRETDEEVTLFDVALSFGRYEIAALLVRKGVPLRQAPEDSCFSDMGVEVFVPYVEVWRTVCCRVPEELLSALFERPELEDYAFKDLVLRRAQSMREILPAK</sequence>
<accession>A0A318Z749</accession>
<dbReference type="CDD" id="cd09917">
    <property type="entry name" value="F-box_SF"/>
    <property type="match status" value="1"/>
</dbReference>
<reference evidence="4 5" key="1">
    <citation type="submission" date="2016-12" db="EMBL/GenBank/DDBJ databases">
        <title>The genomes of Aspergillus section Nigri reveals drivers in fungal speciation.</title>
        <authorList>
            <consortium name="DOE Joint Genome Institute"/>
            <person name="Vesth T.C."/>
            <person name="Nybo J."/>
            <person name="Theobald S."/>
            <person name="Brandl J."/>
            <person name="Frisvad J.C."/>
            <person name="Nielsen K.F."/>
            <person name="Lyhne E.K."/>
            <person name="Kogle M.E."/>
            <person name="Kuo A."/>
            <person name="Riley R."/>
            <person name="Clum A."/>
            <person name="Nolan M."/>
            <person name="Lipzen A."/>
            <person name="Salamov A."/>
            <person name="Henrissat B."/>
            <person name="Wiebenga A."/>
            <person name="De Vries R.P."/>
            <person name="Grigoriev I.V."/>
            <person name="Mortensen U.H."/>
            <person name="Andersen M.R."/>
            <person name="Baker S.E."/>
        </authorList>
    </citation>
    <scope>NUCLEOTIDE SEQUENCE [LARGE SCALE GENOMIC DNA]</scope>
    <source>
        <strain evidence="4 5">JOP 1030-1</strain>
    </source>
</reference>
<proteinExistence type="predicted"/>
<evidence type="ECO:0000313" key="5">
    <source>
        <dbReference type="Proteomes" id="UP000248349"/>
    </source>
</evidence>
<dbReference type="InterPro" id="IPR002110">
    <property type="entry name" value="Ankyrin_rpt"/>
</dbReference>
<dbReference type="EMBL" id="KZ821247">
    <property type="protein sequence ID" value="PYH42966.1"/>
    <property type="molecule type" value="Genomic_DNA"/>
</dbReference>
<dbReference type="SUPFAM" id="SSF81383">
    <property type="entry name" value="F-box domain"/>
    <property type="match status" value="1"/>
</dbReference>
<evidence type="ECO:0000256" key="2">
    <source>
        <dbReference type="ARBA" id="ARBA00023043"/>
    </source>
</evidence>
<evidence type="ECO:0000256" key="3">
    <source>
        <dbReference type="PROSITE-ProRule" id="PRU00023"/>
    </source>
</evidence>
<dbReference type="PROSITE" id="PS50088">
    <property type="entry name" value="ANK_REPEAT"/>
    <property type="match status" value="1"/>
</dbReference>
<dbReference type="InterPro" id="IPR036047">
    <property type="entry name" value="F-box-like_dom_sf"/>
</dbReference>
<name>A0A318Z749_9EURO</name>
<dbReference type="SMART" id="SM00248">
    <property type="entry name" value="ANK"/>
    <property type="match status" value="3"/>
</dbReference>
<dbReference type="STRING" id="1450539.A0A318Z749"/>
<dbReference type="Pfam" id="PF12796">
    <property type="entry name" value="Ank_2"/>
    <property type="match status" value="1"/>
</dbReference>
<dbReference type="OrthoDB" id="366390at2759"/>
<dbReference type="SUPFAM" id="SSF48403">
    <property type="entry name" value="Ankyrin repeat"/>
    <property type="match status" value="1"/>
</dbReference>
<protein>
    <submittedName>
        <fullName evidence="4">Uncharacterized protein</fullName>
    </submittedName>
</protein>
<evidence type="ECO:0000313" key="4">
    <source>
        <dbReference type="EMBL" id="PYH42966.1"/>
    </source>
</evidence>
<dbReference type="AlphaFoldDB" id="A0A318Z749"/>
<dbReference type="GeneID" id="37077700"/>